<dbReference type="GO" id="GO:0005524">
    <property type="term" value="F:ATP binding"/>
    <property type="evidence" value="ECO:0007669"/>
    <property type="project" value="UniProtKB-KW"/>
</dbReference>
<keyword evidence="2" id="KW-0067">ATP-binding</keyword>
<protein>
    <submittedName>
        <fullName evidence="4">AAA family ATPase</fullName>
    </submittedName>
</protein>
<dbReference type="GO" id="GO:0003677">
    <property type="term" value="F:DNA binding"/>
    <property type="evidence" value="ECO:0007669"/>
    <property type="project" value="InterPro"/>
</dbReference>
<dbReference type="InterPro" id="IPR027417">
    <property type="entry name" value="P-loop_NTPase"/>
</dbReference>
<sequence length="943" mass="97563">MTTTRLSVRVVATRLGADEGWTMLLGREAESARIEAFVATVADGAGDVLRLLGEPGVGKTVLLDHAAEVAADRGVRVVRLAGVRSEAGLPFAAVQRLLHALRVPVASLPPLQRQALGVAFGEIEGPPPDRFRIGAALRAALVVAAAEAPVLGLVDDLQWLDPDSRDILGFAARRLEESGLGLLLAERAGDDGGPGPFDGLAVLPVPGLPRDAAVALVERVLGRALDPPIADRIVVATGGNALALVELAPSLSGHQLVGGTLLPEQLSIGPTLERHYLERIRALPPTTRTWLLVAAAAGNGDPGLVSGAAAVLGVGVDAAGPAEDERLIRVGARIEFRHPLVAAAVYAGAGATDRRRSHRAVADALGAGTIGHAWHLGAATVGVDEQVAATLEAAGQRAAGQGGQAARARLLQRSAELTPDGPRRTERWIDAAEAFTTAGYPARAGEVLGALPVDLLGGATRGRALLARAAVWLVSGAADLVRASPAVCLEAADAFAGVDADQETTALLRAVELLGVVERGAVGTDFEAVARRILRALDGRDGPDTLPQLLVRAVAALTLWPYAEAAPVLRRATDALLGAGPAAAQQYSSIGVAVTTAAFDDAARDLLLRRATAEARRTGSLQVLHSMLWVHSLTAASLGRPDVAGALLEDSRAVGRTMGLSPVVETIYGNTTCRAWQGAADPAALRAEIAAGGALGRAVGMVGVETMARNAQVVLDLADGRPAEAHGPASAIRAERALQVAMVVLPDLVEAAAAAGHDDEAADAAAELAAIAAASRTDLARGFAARARALVDARRPGADPAAVEEAYRESAEHLARTTATGELARTRLLHGEWLRRGRRRGEAREHLRAALALFEDIGARPFADRARRELRASGGQHAGGGLTAQEAAVADLAAAGATNPEIAARLSLSRHTVDYHLRKVFQKLGVTDRRALGAVLRRTTHTT</sequence>
<dbReference type="GO" id="GO:0004016">
    <property type="term" value="F:adenylate cyclase activity"/>
    <property type="evidence" value="ECO:0007669"/>
    <property type="project" value="TreeGrafter"/>
</dbReference>
<dbReference type="InterPro" id="IPR041664">
    <property type="entry name" value="AAA_16"/>
</dbReference>
<dbReference type="Gene3D" id="1.10.10.10">
    <property type="entry name" value="Winged helix-like DNA-binding domain superfamily/Winged helix DNA-binding domain"/>
    <property type="match status" value="1"/>
</dbReference>
<reference evidence="4 5" key="1">
    <citation type="submission" date="2020-05" db="EMBL/GenBank/DDBJ databases">
        <authorList>
            <person name="Mo P."/>
        </authorList>
    </citation>
    <scope>NUCLEOTIDE SEQUENCE [LARGE SCALE GENOMIC DNA]</scope>
    <source>
        <strain evidence="4 5">Gen01</strain>
    </source>
</reference>
<dbReference type="PANTHER" id="PTHR16305">
    <property type="entry name" value="TESTICULAR SOLUBLE ADENYLYL CYCLASE"/>
    <property type="match status" value="1"/>
</dbReference>
<evidence type="ECO:0000256" key="2">
    <source>
        <dbReference type="ARBA" id="ARBA00022840"/>
    </source>
</evidence>
<dbReference type="Pfam" id="PF13191">
    <property type="entry name" value="AAA_16"/>
    <property type="match status" value="1"/>
</dbReference>
<dbReference type="KEGG" id="pbro:HOP40_19355"/>
<dbReference type="InterPro" id="IPR036388">
    <property type="entry name" value="WH-like_DNA-bd_sf"/>
</dbReference>
<keyword evidence="5" id="KW-1185">Reference proteome</keyword>
<keyword evidence="1" id="KW-0547">Nucleotide-binding</keyword>
<organism evidence="4 5">
    <name type="scientific">Pseudonocardia broussonetiae</name>
    <dbReference type="NCBI Taxonomy" id="2736640"/>
    <lineage>
        <taxon>Bacteria</taxon>
        <taxon>Bacillati</taxon>
        <taxon>Actinomycetota</taxon>
        <taxon>Actinomycetes</taxon>
        <taxon>Pseudonocardiales</taxon>
        <taxon>Pseudonocardiaceae</taxon>
        <taxon>Pseudonocardia</taxon>
    </lineage>
</organism>
<dbReference type="AlphaFoldDB" id="A0A6M6JI49"/>
<evidence type="ECO:0000256" key="1">
    <source>
        <dbReference type="ARBA" id="ARBA00022741"/>
    </source>
</evidence>
<dbReference type="PANTHER" id="PTHR16305:SF35">
    <property type="entry name" value="TRANSCRIPTIONAL ACTIVATOR DOMAIN"/>
    <property type="match status" value="1"/>
</dbReference>
<dbReference type="Proteomes" id="UP000505377">
    <property type="component" value="Chromosome"/>
</dbReference>
<evidence type="ECO:0000313" key="4">
    <source>
        <dbReference type="EMBL" id="QJY47698.1"/>
    </source>
</evidence>
<dbReference type="InterPro" id="IPR016032">
    <property type="entry name" value="Sig_transdc_resp-reg_C-effctor"/>
</dbReference>
<dbReference type="SUPFAM" id="SSF46894">
    <property type="entry name" value="C-terminal effector domain of the bipartite response regulators"/>
    <property type="match status" value="1"/>
</dbReference>
<gene>
    <name evidence="4" type="ORF">HOP40_19355</name>
</gene>
<dbReference type="SMART" id="SM00421">
    <property type="entry name" value="HTH_LUXR"/>
    <property type="match status" value="1"/>
</dbReference>
<dbReference type="EMBL" id="CP053564">
    <property type="protein sequence ID" value="QJY47698.1"/>
    <property type="molecule type" value="Genomic_DNA"/>
</dbReference>
<accession>A0A6M6JI49</accession>
<dbReference type="InterPro" id="IPR000792">
    <property type="entry name" value="Tscrpt_reg_LuxR_C"/>
</dbReference>
<dbReference type="Pfam" id="PF00196">
    <property type="entry name" value="GerE"/>
    <property type="match status" value="1"/>
</dbReference>
<dbReference type="PRINTS" id="PR00038">
    <property type="entry name" value="HTHLUXR"/>
</dbReference>
<evidence type="ECO:0000259" key="3">
    <source>
        <dbReference type="PROSITE" id="PS50043"/>
    </source>
</evidence>
<dbReference type="PROSITE" id="PS50043">
    <property type="entry name" value="HTH_LUXR_2"/>
    <property type="match status" value="1"/>
</dbReference>
<proteinExistence type="predicted"/>
<dbReference type="SUPFAM" id="SSF52540">
    <property type="entry name" value="P-loop containing nucleoside triphosphate hydrolases"/>
    <property type="match status" value="1"/>
</dbReference>
<name>A0A6M6JI49_9PSEU</name>
<evidence type="ECO:0000313" key="5">
    <source>
        <dbReference type="Proteomes" id="UP000505377"/>
    </source>
</evidence>
<dbReference type="GO" id="GO:0005737">
    <property type="term" value="C:cytoplasm"/>
    <property type="evidence" value="ECO:0007669"/>
    <property type="project" value="TreeGrafter"/>
</dbReference>
<dbReference type="RefSeq" id="WP_172160583.1">
    <property type="nucleotide sequence ID" value="NZ_CP053564.1"/>
</dbReference>
<feature type="domain" description="HTH luxR-type" evidence="3">
    <location>
        <begin position="875"/>
        <end position="940"/>
    </location>
</feature>
<dbReference type="GO" id="GO:0006355">
    <property type="term" value="P:regulation of DNA-templated transcription"/>
    <property type="evidence" value="ECO:0007669"/>
    <property type="project" value="InterPro"/>
</dbReference>